<dbReference type="InterPro" id="IPR012334">
    <property type="entry name" value="Pectin_lyas_fold"/>
</dbReference>
<comment type="caution">
    <text evidence="1">The sequence shown here is derived from an EMBL/GenBank/DDBJ whole genome shotgun (WGS) entry which is preliminary data.</text>
</comment>
<dbReference type="AlphaFoldDB" id="A0ABD1YP13"/>
<dbReference type="Proteomes" id="UP001605036">
    <property type="component" value="Unassembled WGS sequence"/>
</dbReference>
<dbReference type="EMBL" id="JBHFFA010000003">
    <property type="protein sequence ID" value="KAL2632510.1"/>
    <property type="molecule type" value="Genomic_DNA"/>
</dbReference>
<dbReference type="InterPro" id="IPR011050">
    <property type="entry name" value="Pectin_lyase_fold/virulence"/>
</dbReference>
<proteinExistence type="predicted"/>
<dbReference type="SUPFAM" id="SSF51126">
    <property type="entry name" value="Pectin lyase-like"/>
    <property type="match status" value="1"/>
</dbReference>
<organism evidence="1 2">
    <name type="scientific">Riccia fluitans</name>
    <dbReference type="NCBI Taxonomy" id="41844"/>
    <lineage>
        <taxon>Eukaryota</taxon>
        <taxon>Viridiplantae</taxon>
        <taxon>Streptophyta</taxon>
        <taxon>Embryophyta</taxon>
        <taxon>Marchantiophyta</taxon>
        <taxon>Marchantiopsida</taxon>
        <taxon>Marchantiidae</taxon>
        <taxon>Marchantiales</taxon>
        <taxon>Ricciaceae</taxon>
        <taxon>Riccia</taxon>
    </lineage>
</organism>
<dbReference type="Gene3D" id="2.160.20.10">
    <property type="entry name" value="Single-stranded right-handed beta-helix, Pectin lyase-like"/>
    <property type="match status" value="1"/>
</dbReference>
<gene>
    <name evidence="1" type="ORF">R1flu_003989</name>
</gene>
<protein>
    <submittedName>
        <fullName evidence="1">Uncharacterized protein</fullName>
    </submittedName>
</protein>
<evidence type="ECO:0000313" key="1">
    <source>
        <dbReference type="EMBL" id="KAL2632510.1"/>
    </source>
</evidence>
<name>A0ABD1YP13_9MARC</name>
<accession>A0ABD1YP13</accession>
<keyword evidence="2" id="KW-1185">Reference proteome</keyword>
<reference evidence="1 2" key="1">
    <citation type="submission" date="2024-09" db="EMBL/GenBank/DDBJ databases">
        <title>Chromosome-scale assembly of Riccia fluitans.</title>
        <authorList>
            <person name="Paukszto L."/>
            <person name="Sawicki J."/>
            <person name="Karawczyk K."/>
            <person name="Piernik-Szablinska J."/>
            <person name="Szczecinska M."/>
            <person name="Mazdziarz M."/>
        </authorList>
    </citation>
    <scope>NUCLEOTIDE SEQUENCE [LARGE SCALE GENOMIC DNA]</scope>
    <source>
        <strain evidence="1">Rf_01</strain>
        <tissue evidence="1">Aerial parts of the thallus</tissue>
    </source>
</reference>
<sequence>MKIRYKIDATKAWGTLKSAVVSVKSDNFIARDITFENTSPSPLPVRIDLLQELQFVSVFLWEIETSKEEWRAFVQPREFLIGRTAPLTFFRFSFK</sequence>
<evidence type="ECO:0000313" key="2">
    <source>
        <dbReference type="Proteomes" id="UP001605036"/>
    </source>
</evidence>